<dbReference type="AlphaFoldDB" id="A0A1M5IQE1"/>
<evidence type="ECO:0000256" key="4">
    <source>
        <dbReference type="ARBA" id="ARBA00023163"/>
    </source>
</evidence>
<dbReference type="PANTHER" id="PTHR43133">
    <property type="entry name" value="RNA POLYMERASE ECF-TYPE SIGMA FACTO"/>
    <property type="match status" value="1"/>
</dbReference>
<dbReference type="NCBIfam" id="TIGR02937">
    <property type="entry name" value="sigma70-ECF"/>
    <property type="match status" value="1"/>
</dbReference>
<accession>A0A1M5IQE1</accession>
<dbReference type="GO" id="GO:0006352">
    <property type="term" value="P:DNA-templated transcription initiation"/>
    <property type="evidence" value="ECO:0007669"/>
    <property type="project" value="InterPro"/>
</dbReference>
<dbReference type="PANTHER" id="PTHR43133:SF46">
    <property type="entry name" value="RNA POLYMERASE SIGMA-70 FACTOR ECF SUBFAMILY"/>
    <property type="match status" value="1"/>
</dbReference>
<keyword evidence="3" id="KW-0731">Sigma factor</keyword>
<dbReference type="EMBL" id="FQUQ01000005">
    <property type="protein sequence ID" value="SHG30446.1"/>
    <property type="molecule type" value="Genomic_DNA"/>
</dbReference>
<gene>
    <name evidence="7" type="ORF">SAMN04488522_10520</name>
</gene>
<reference evidence="8" key="1">
    <citation type="submission" date="2016-11" db="EMBL/GenBank/DDBJ databases">
        <authorList>
            <person name="Varghese N."/>
            <person name="Submissions S."/>
        </authorList>
    </citation>
    <scope>NUCLEOTIDE SEQUENCE [LARGE SCALE GENOMIC DNA]</scope>
    <source>
        <strain evidence="8">DSM 16990</strain>
    </source>
</reference>
<dbReference type="GO" id="GO:0016987">
    <property type="term" value="F:sigma factor activity"/>
    <property type="evidence" value="ECO:0007669"/>
    <property type="project" value="UniProtKB-KW"/>
</dbReference>
<dbReference type="STRING" id="288992.SAMN04488522_10520"/>
<dbReference type="RefSeq" id="WP_073234150.1">
    <property type="nucleotide sequence ID" value="NZ_FQUQ01000005.1"/>
</dbReference>
<dbReference type="CDD" id="cd06171">
    <property type="entry name" value="Sigma70_r4"/>
    <property type="match status" value="1"/>
</dbReference>
<comment type="similarity">
    <text evidence="1">Belongs to the sigma-70 factor family. ECF subfamily.</text>
</comment>
<evidence type="ECO:0000256" key="1">
    <source>
        <dbReference type="ARBA" id="ARBA00010641"/>
    </source>
</evidence>
<sequence length="183" mass="20986">MSVVVLDFKQLYLDFYAGLCYFAFKILGDQEEAKDIVEDVFLKVLHRKATASEEENIRAYLYMAVKNSCLNRIKTSAKAKERQWHYNANLPGEEHAYVDEMIQAEVLREVMKVIDKLPGHSGEIIKMSYFEGLKNDEIAAILELSVQTVKNLKSKGLDGLKRCLRPDVFALFVLLYNLKMTSP</sequence>
<evidence type="ECO:0000256" key="2">
    <source>
        <dbReference type="ARBA" id="ARBA00023015"/>
    </source>
</evidence>
<dbReference type="OrthoDB" id="656273at2"/>
<keyword evidence="2" id="KW-0805">Transcription regulation</keyword>
<feature type="domain" description="RNA polymerase sigma-70 region 2" evidence="5">
    <location>
        <begin position="12"/>
        <end position="76"/>
    </location>
</feature>
<name>A0A1M5IQE1_9SPHI</name>
<evidence type="ECO:0000313" key="8">
    <source>
        <dbReference type="Proteomes" id="UP000184287"/>
    </source>
</evidence>
<dbReference type="InterPro" id="IPR014284">
    <property type="entry name" value="RNA_pol_sigma-70_dom"/>
</dbReference>
<protein>
    <submittedName>
        <fullName evidence="7">RNA polymerase sigma-70 factor, ECF subfamily</fullName>
    </submittedName>
</protein>
<dbReference type="Gene3D" id="1.10.10.10">
    <property type="entry name" value="Winged helix-like DNA-binding domain superfamily/Winged helix DNA-binding domain"/>
    <property type="match status" value="1"/>
</dbReference>
<keyword evidence="4" id="KW-0804">Transcription</keyword>
<evidence type="ECO:0000313" key="7">
    <source>
        <dbReference type="EMBL" id="SHG30446.1"/>
    </source>
</evidence>
<dbReference type="InterPro" id="IPR013325">
    <property type="entry name" value="RNA_pol_sigma_r2"/>
</dbReference>
<evidence type="ECO:0000259" key="6">
    <source>
        <dbReference type="Pfam" id="PF08281"/>
    </source>
</evidence>
<organism evidence="7 8">
    <name type="scientific">Pedobacter caeni</name>
    <dbReference type="NCBI Taxonomy" id="288992"/>
    <lineage>
        <taxon>Bacteria</taxon>
        <taxon>Pseudomonadati</taxon>
        <taxon>Bacteroidota</taxon>
        <taxon>Sphingobacteriia</taxon>
        <taxon>Sphingobacteriales</taxon>
        <taxon>Sphingobacteriaceae</taxon>
        <taxon>Pedobacter</taxon>
    </lineage>
</organism>
<dbReference type="InterPro" id="IPR013324">
    <property type="entry name" value="RNA_pol_sigma_r3/r4-like"/>
</dbReference>
<dbReference type="InterPro" id="IPR036388">
    <property type="entry name" value="WH-like_DNA-bd_sf"/>
</dbReference>
<dbReference type="GO" id="GO:0003677">
    <property type="term" value="F:DNA binding"/>
    <property type="evidence" value="ECO:0007669"/>
    <property type="project" value="InterPro"/>
</dbReference>
<dbReference type="Gene3D" id="1.10.1740.10">
    <property type="match status" value="1"/>
</dbReference>
<keyword evidence="8" id="KW-1185">Reference proteome</keyword>
<dbReference type="InterPro" id="IPR013249">
    <property type="entry name" value="RNA_pol_sigma70_r4_t2"/>
</dbReference>
<dbReference type="Pfam" id="PF08281">
    <property type="entry name" value="Sigma70_r4_2"/>
    <property type="match status" value="1"/>
</dbReference>
<dbReference type="SUPFAM" id="SSF88659">
    <property type="entry name" value="Sigma3 and sigma4 domains of RNA polymerase sigma factors"/>
    <property type="match status" value="1"/>
</dbReference>
<dbReference type="Pfam" id="PF04542">
    <property type="entry name" value="Sigma70_r2"/>
    <property type="match status" value="1"/>
</dbReference>
<dbReference type="InterPro" id="IPR039425">
    <property type="entry name" value="RNA_pol_sigma-70-like"/>
</dbReference>
<dbReference type="InterPro" id="IPR007627">
    <property type="entry name" value="RNA_pol_sigma70_r2"/>
</dbReference>
<evidence type="ECO:0000256" key="3">
    <source>
        <dbReference type="ARBA" id="ARBA00023082"/>
    </source>
</evidence>
<dbReference type="SUPFAM" id="SSF88946">
    <property type="entry name" value="Sigma2 domain of RNA polymerase sigma factors"/>
    <property type="match status" value="1"/>
</dbReference>
<dbReference type="NCBIfam" id="TIGR02985">
    <property type="entry name" value="Sig70_bacteroi1"/>
    <property type="match status" value="1"/>
</dbReference>
<proteinExistence type="inferred from homology"/>
<feature type="domain" description="RNA polymerase sigma factor 70 region 4 type 2" evidence="6">
    <location>
        <begin position="108"/>
        <end position="157"/>
    </location>
</feature>
<dbReference type="Proteomes" id="UP000184287">
    <property type="component" value="Unassembled WGS sequence"/>
</dbReference>
<dbReference type="InterPro" id="IPR014327">
    <property type="entry name" value="RNA_pol_sigma70_bacteroid"/>
</dbReference>
<evidence type="ECO:0000259" key="5">
    <source>
        <dbReference type="Pfam" id="PF04542"/>
    </source>
</evidence>